<evidence type="ECO:0000256" key="1">
    <source>
        <dbReference type="SAM" id="MobiDB-lite"/>
    </source>
</evidence>
<sequence>MGVGKSRVEAKRCSCDELAKPDSLNAVVRTRVSCRSSDSKNHNRKSSNPTRDATKKRSLHHKMTITNFRINTYSVDALTPEEQFEEVEKVFREKKIGRAPTQINRRPSQSNRQVSSASACESAGNASETASLTDSTHAYTRKDDSPSLTATRLGCNPDCRCGGNKSSAQPALVIERRNGLQKVGHSNAGCQCVLYDGRVGRLHEAELSQAQAIAIAVREYCAQRRKSGRGHGQYCLCSKDVLPKPQWQEDEELETESQRKNEEKYLGRKDLEKGENETEDDIDDDVEEGEDEDEGERVENAEWAAEIDERRKSRAEYDELFADEQRELEKYLPETRRRLHDSEQIDPESGKRSRRRNEKDSREFTDQDAFSLSDVELQVQTVVSTTQDTPRHAPKKPQGRQPPNNTARRSSDAKQNRQRHEKLRLSTLTADEKDCKCCSCGTKELGELEIAHEEEVIVKETNLSPRSPDDLKSESTKPKREQPSGRIESEELRAGRANRRVSTESAIESSSQEEDCRCCDCDKATMTDWTDVDQRTISEKKDKNFDNRLTHDHEPRHKEYVARARRSTESETEHERVKSSQAKWEPKDAYAIAATQSSEDDAEKDLKPCCPCKKDNPTASTEKHSDERTESESDSAHKMHSTERITGRSAERKSHSNRQRKKSNASDGDRRRSYVRRRSRSKSEKECQTYCRCKKTKGVPLTKCCKCHEEFAYSAAHQQDEDMKRRKLAEELADRIQRRAELQIALQKRLQEQRRAKQKQYCCCDPPTCCFPLYKCCEMQAPEPMSVYDATQKSPYCCCPSPPCCHTTTCGPPCCCEPAPCFGQDCPCCCQPLKYCYPPSCAYPRTGLKRHLPGKNNLPTFKTCGCATITTTCMKAMGCVNSRHRDRGSASTLASSRGSSTNTLGRSDGSELSRESEWRPYAESSCLFDNFNSMPPYDEPKRGIRKKEPCDCPHCRSVGANSRRRSQSQEPHRRSVSIERPECSPRSATDRSRRSSSRPIRSRSKSADPQRPCTRSTCGSVNSYYRGRTYEQLVIPIVVVSDDECGTEREADSCSCGSRK</sequence>
<feature type="region of interest" description="Disordered" evidence="1">
    <location>
        <begin position="535"/>
        <end position="680"/>
    </location>
</feature>
<reference evidence="2" key="1">
    <citation type="submission" date="2020-11" db="EMBL/GenBank/DDBJ databases">
        <authorList>
            <person name="Whitehead M."/>
        </authorList>
    </citation>
    <scope>NUCLEOTIDE SEQUENCE</scope>
    <source>
        <strain evidence="2">EGII</strain>
    </source>
</reference>
<name>A0A811ULP4_CERCA</name>
<keyword evidence="3" id="KW-1185">Reference proteome</keyword>
<feature type="compositionally biased region" description="Basic and acidic residues" evidence="1">
    <location>
        <begin position="535"/>
        <end position="588"/>
    </location>
</feature>
<dbReference type="EMBL" id="CAJHJT010000012">
    <property type="protein sequence ID" value="CAD6999714.1"/>
    <property type="molecule type" value="Genomic_DNA"/>
</dbReference>
<protein>
    <submittedName>
        <fullName evidence="2">(Mediterranean fruit fly) hypothetical protein</fullName>
    </submittedName>
</protein>
<feature type="compositionally biased region" description="Low complexity" evidence="1">
    <location>
        <begin position="889"/>
        <end position="901"/>
    </location>
</feature>
<feature type="compositionally biased region" description="Basic and acidic residues" evidence="1">
    <location>
        <begin position="449"/>
        <end position="458"/>
    </location>
</feature>
<feature type="region of interest" description="Disordered" evidence="1">
    <location>
        <begin position="33"/>
        <end position="61"/>
    </location>
</feature>
<feature type="compositionally biased region" description="Polar residues" evidence="1">
    <location>
        <begin position="101"/>
        <end position="138"/>
    </location>
</feature>
<feature type="compositionally biased region" description="Acidic residues" evidence="1">
    <location>
        <begin position="277"/>
        <end position="296"/>
    </location>
</feature>
<organism evidence="2 3">
    <name type="scientific">Ceratitis capitata</name>
    <name type="common">Mediterranean fruit fly</name>
    <name type="synonym">Tephritis capitata</name>
    <dbReference type="NCBI Taxonomy" id="7213"/>
    <lineage>
        <taxon>Eukaryota</taxon>
        <taxon>Metazoa</taxon>
        <taxon>Ecdysozoa</taxon>
        <taxon>Arthropoda</taxon>
        <taxon>Hexapoda</taxon>
        <taxon>Insecta</taxon>
        <taxon>Pterygota</taxon>
        <taxon>Neoptera</taxon>
        <taxon>Endopterygota</taxon>
        <taxon>Diptera</taxon>
        <taxon>Brachycera</taxon>
        <taxon>Muscomorpha</taxon>
        <taxon>Tephritoidea</taxon>
        <taxon>Tephritidae</taxon>
        <taxon>Ceratitis</taxon>
        <taxon>Ceratitis</taxon>
    </lineage>
</organism>
<feature type="region of interest" description="Disordered" evidence="1">
    <location>
        <begin position="98"/>
        <end position="147"/>
    </location>
</feature>
<feature type="compositionally biased region" description="Basic and acidic residues" evidence="1">
    <location>
        <begin position="330"/>
        <end position="365"/>
    </location>
</feature>
<evidence type="ECO:0000313" key="2">
    <source>
        <dbReference type="EMBL" id="CAD6999714.1"/>
    </source>
</evidence>
<feature type="region of interest" description="Disordered" evidence="1">
    <location>
        <begin position="884"/>
        <end position="916"/>
    </location>
</feature>
<comment type="caution">
    <text evidence="2">The sequence shown here is derived from an EMBL/GenBank/DDBJ whole genome shotgun (WGS) entry which is preliminary data.</text>
</comment>
<feature type="region of interest" description="Disordered" evidence="1">
    <location>
        <begin position="449"/>
        <end position="512"/>
    </location>
</feature>
<dbReference type="Proteomes" id="UP000606786">
    <property type="component" value="Unassembled WGS sequence"/>
</dbReference>
<feature type="region of interest" description="Disordered" evidence="1">
    <location>
        <begin position="330"/>
        <end position="425"/>
    </location>
</feature>
<feature type="region of interest" description="Disordered" evidence="1">
    <location>
        <begin position="247"/>
        <end position="314"/>
    </location>
</feature>
<feature type="compositionally biased region" description="Basic and acidic residues" evidence="1">
    <location>
        <begin position="256"/>
        <end position="276"/>
    </location>
</feature>
<feature type="region of interest" description="Disordered" evidence="1">
    <location>
        <begin position="958"/>
        <end position="1016"/>
    </location>
</feature>
<feature type="compositionally biased region" description="Basic residues" evidence="1">
    <location>
        <begin position="994"/>
        <end position="1004"/>
    </location>
</feature>
<dbReference type="AlphaFoldDB" id="A0A811ULP4"/>
<evidence type="ECO:0000313" key="3">
    <source>
        <dbReference type="Proteomes" id="UP000606786"/>
    </source>
</evidence>
<feature type="compositionally biased region" description="Basic and acidic residues" evidence="1">
    <location>
        <begin position="970"/>
        <end position="993"/>
    </location>
</feature>
<gene>
    <name evidence="2" type="ORF">CCAP1982_LOCUS8240</name>
</gene>
<feature type="compositionally biased region" description="Basic and acidic residues" evidence="1">
    <location>
        <begin position="604"/>
        <end position="654"/>
    </location>
</feature>
<feature type="compositionally biased region" description="Basic and acidic residues" evidence="1">
    <location>
        <begin position="467"/>
        <end position="494"/>
    </location>
</feature>
<accession>A0A811ULP4</accession>
<feature type="compositionally biased region" description="Low complexity" evidence="1">
    <location>
        <begin position="378"/>
        <end position="387"/>
    </location>
</feature>
<proteinExistence type="predicted"/>
<dbReference type="OrthoDB" id="10691465at2759"/>